<keyword evidence="5 7" id="KW-1133">Transmembrane helix</keyword>
<dbReference type="Proteomes" id="UP000194003">
    <property type="component" value="Unassembled WGS sequence"/>
</dbReference>
<evidence type="ECO:0000313" key="10">
    <source>
        <dbReference type="EMBL" id="OSM01778.1"/>
    </source>
</evidence>
<dbReference type="Gene3D" id="3.40.50.300">
    <property type="entry name" value="P-loop containing nucleotide triphosphate hydrolases"/>
    <property type="match status" value="1"/>
</dbReference>
<feature type="transmembrane region" description="Helical" evidence="7">
    <location>
        <begin position="197"/>
        <end position="216"/>
    </location>
</feature>
<dbReference type="InterPro" id="IPR003593">
    <property type="entry name" value="AAA+_ATPase"/>
</dbReference>
<dbReference type="PANTHER" id="PTHR24221">
    <property type="entry name" value="ATP-BINDING CASSETTE SUB-FAMILY B"/>
    <property type="match status" value="1"/>
</dbReference>
<sequence>MTIETKKFEIPETTGIIGEFGKASDFGACMIPLLAALGWRGEMRHVAESLPHFVETLDQTGFRNMMANLNYRSMEADVRLDKIDARLLPCLFVPDNRGALVVLEIADGQMEVFDGETGELATWEMRKIPGRAFFFQALDMEELAQTQARLGWFRMIMERFRGFFYYILGLTFAITLLQIITPMYVMTVYDRVVGSESLSTLAYLLLGALAALFFDWRFRKLRSQMLSYVGARLDNIIGNAVFQRILYLMPAYTERATIGSQVARIRDFESVREFFTGSLVVVFMELPFTIVILWVIYALAGPLALVPFITMLLFAAMWFIMSPMVGQSGARARRFTSQRQAFVVEALSAMRAIKYSRAEDIWLERFRDLSAKAANSNFHTAFINAAVGSISHILIVGSGLATISWGVFRVLDEEMSVGGLVASMVLVWRVLTPLQALFTAMTRLEQIKSSVAQINNLMNVKPEREAHAQIVPLPRFKGDVSFSRVSIRYSQEADPALVGVTFEAKAGEVVVAVGRNGSGKSTLIKLIAGIYNPQAGGIFIDGRDTRQMDMIELRQSIAYVPQTSNLFHGTIAQNLRLAHPTASQEELEAACEMATVIDEVRAFERGFDTRIGDARSGQLASGFVQKLSLARAYLKHAPIMLFDEPGNALDWEGDQAFMRAVNKLRGNSTIFIVTHRPSHRKLADQLLFLDKGYLQLAGPASEVEPRLPKDLI</sequence>
<evidence type="ECO:0000256" key="7">
    <source>
        <dbReference type="SAM" id="Phobius"/>
    </source>
</evidence>
<dbReference type="RefSeq" id="WP_085444039.1">
    <property type="nucleotide sequence ID" value="NZ_LVJN01000020.1"/>
</dbReference>
<proteinExistence type="predicted"/>
<dbReference type="STRING" id="1434232.MAIT1_01816"/>
<dbReference type="PANTHER" id="PTHR24221:SF248">
    <property type="entry name" value="ABC TRANSPORTER TRANSMEMBRANE REGION"/>
    <property type="match status" value="1"/>
</dbReference>
<evidence type="ECO:0000259" key="8">
    <source>
        <dbReference type="PROSITE" id="PS50893"/>
    </source>
</evidence>
<dbReference type="GO" id="GO:0034040">
    <property type="term" value="F:ATPase-coupled lipid transmembrane transporter activity"/>
    <property type="evidence" value="ECO:0007669"/>
    <property type="project" value="TreeGrafter"/>
</dbReference>
<keyword evidence="4" id="KW-0067">ATP-binding</keyword>
<evidence type="ECO:0000256" key="1">
    <source>
        <dbReference type="ARBA" id="ARBA00004651"/>
    </source>
</evidence>
<keyword evidence="6 7" id="KW-0472">Membrane</keyword>
<evidence type="ECO:0000256" key="5">
    <source>
        <dbReference type="ARBA" id="ARBA00022989"/>
    </source>
</evidence>
<evidence type="ECO:0000256" key="3">
    <source>
        <dbReference type="ARBA" id="ARBA00022741"/>
    </source>
</evidence>
<dbReference type="GO" id="GO:0140359">
    <property type="term" value="F:ABC-type transporter activity"/>
    <property type="evidence" value="ECO:0007669"/>
    <property type="project" value="InterPro"/>
</dbReference>
<dbReference type="InterPro" id="IPR036640">
    <property type="entry name" value="ABC1_TM_sf"/>
</dbReference>
<comment type="caution">
    <text evidence="10">The sequence shown here is derived from an EMBL/GenBank/DDBJ whole genome shotgun (WGS) entry which is preliminary data.</text>
</comment>
<dbReference type="GO" id="GO:0016887">
    <property type="term" value="F:ATP hydrolysis activity"/>
    <property type="evidence" value="ECO:0007669"/>
    <property type="project" value="InterPro"/>
</dbReference>
<dbReference type="SUPFAM" id="SSF90123">
    <property type="entry name" value="ABC transporter transmembrane region"/>
    <property type="match status" value="1"/>
</dbReference>
<protein>
    <submittedName>
        <fullName evidence="10">Putative lantibiotic ABC transporter</fullName>
    </submittedName>
</protein>
<keyword evidence="11" id="KW-1185">Reference proteome</keyword>
<dbReference type="GO" id="GO:0005886">
    <property type="term" value="C:plasma membrane"/>
    <property type="evidence" value="ECO:0007669"/>
    <property type="project" value="UniProtKB-SubCell"/>
</dbReference>
<evidence type="ECO:0000256" key="4">
    <source>
        <dbReference type="ARBA" id="ARBA00022840"/>
    </source>
</evidence>
<dbReference type="Pfam" id="PF00664">
    <property type="entry name" value="ABC_membrane"/>
    <property type="match status" value="1"/>
</dbReference>
<feature type="transmembrane region" description="Helical" evidence="7">
    <location>
        <begin position="163"/>
        <end position="185"/>
    </location>
</feature>
<gene>
    <name evidence="10" type="ORF">MAIT1_01816</name>
</gene>
<evidence type="ECO:0000259" key="9">
    <source>
        <dbReference type="PROSITE" id="PS50929"/>
    </source>
</evidence>
<keyword evidence="2 7" id="KW-0812">Transmembrane</keyword>
<dbReference type="PROSITE" id="PS50893">
    <property type="entry name" value="ABC_TRANSPORTER_2"/>
    <property type="match status" value="1"/>
</dbReference>
<dbReference type="InterPro" id="IPR039421">
    <property type="entry name" value="Type_1_exporter"/>
</dbReference>
<dbReference type="SUPFAM" id="SSF52540">
    <property type="entry name" value="P-loop containing nucleoside triphosphate hydrolases"/>
    <property type="match status" value="1"/>
</dbReference>
<evidence type="ECO:0000256" key="6">
    <source>
        <dbReference type="ARBA" id="ARBA00023136"/>
    </source>
</evidence>
<dbReference type="Gene3D" id="3.90.70.10">
    <property type="entry name" value="Cysteine proteinases"/>
    <property type="match status" value="1"/>
</dbReference>
<feature type="transmembrane region" description="Helical" evidence="7">
    <location>
        <begin position="382"/>
        <end position="408"/>
    </location>
</feature>
<reference evidence="10 11" key="1">
    <citation type="journal article" date="2016" name="BMC Genomics">
        <title>Combined genomic and structural analyses of a cultured magnetotactic bacterium reveals its niche adaptation to a dynamic environment.</title>
        <authorList>
            <person name="Araujo A.C."/>
            <person name="Morillo V."/>
            <person name="Cypriano J."/>
            <person name="Teixeira L.C."/>
            <person name="Leao P."/>
            <person name="Lyra S."/>
            <person name="Almeida L.G."/>
            <person name="Bazylinski D.A."/>
            <person name="Vasconcellos A.T."/>
            <person name="Abreu F."/>
            <person name="Lins U."/>
        </authorList>
    </citation>
    <scope>NUCLEOTIDE SEQUENCE [LARGE SCALE GENOMIC DNA]</scope>
    <source>
        <strain evidence="10 11">IT-1</strain>
    </source>
</reference>
<accession>A0A1Y2K195</accession>
<evidence type="ECO:0000313" key="11">
    <source>
        <dbReference type="Proteomes" id="UP000194003"/>
    </source>
</evidence>
<comment type="subcellular location">
    <subcellularLocation>
        <location evidence="1">Cell membrane</location>
        <topology evidence="1">Multi-pass membrane protein</topology>
    </subcellularLocation>
</comment>
<dbReference type="SMART" id="SM00382">
    <property type="entry name" value="AAA"/>
    <property type="match status" value="1"/>
</dbReference>
<dbReference type="GO" id="GO:0005524">
    <property type="term" value="F:ATP binding"/>
    <property type="evidence" value="ECO:0007669"/>
    <property type="project" value="UniProtKB-KW"/>
</dbReference>
<feature type="transmembrane region" description="Helical" evidence="7">
    <location>
        <begin position="274"/>
        <end position="297"/>
    </location>
</feature>
<dbReference type="InterPro" id="IPR003439">
    <property type="entry name" value="ABC_transporter-like_ATP-bd"/>
</dbReference>
<dbReference type="InterPro" id="IPR027417">
    <property type="entry name" value="P-loop_NTPase"/>
</dbReference>
<feature type="domain" description="ABC transporter" evidence="8">
    <location>
        <begin position="480"/>
        <end position="712"/>
    </location>
</feature>
<dbReference type="Pfam" id="PF00005">
    <property type="entry name" value="ABC_tran"/>
    <property type="match status" value="1"/>
</dbReference>
<dbReference type="OrthoDB" id="5288404at2"/>
<dbReference type="AlphaFoldDB" id="A0A1Y2K195"/>
<dbReference type="Gene3D" id="1.20.1560.10">
    <property type="entry name" value="ABC transporter type 1, transmembrane domain"/>
    <property type="match status" value="1"/>
</dbReference>
<feature type="transmembrane region" description="Helical" evidence="7">
    <location>
        <begin position="303"/>
        <end position="325"/>
    </location>
</feature>
<dbReference type="InterPro" id="IPR011527">
    <property type="entry name" value="ABC1_TM_dom"/>
</dbReference>
<name>A0A1Y2K195_9PROT</name>
<evidence type="ECO:0000256" key="2">
    <source>
        <dbReference type="ARBA" id="ARBA00022692"/>
    </source>
</evidence>
<dbReference type="EMBL" id="LVJN01000020">
    <property type="protein sequence ID" value="OSM01778.1"/>
    <property type="molecule type" value="Genomic_DNA"/>
</dbReference>
<feature type="domain" description="ABC transmembrane type-1" evidence="9">
    <location>
        <begin position="167"/>
        <end position="446"/>
    </location>
</feature>
<dbReference type="PROSITE" id="PS50929">
    <property type="entry name" value="ABC_TM1F"/>
    <property type="match status" value="1"/>
</dbReference>
<keyword evidence="3" id="KW-0547">Nucleotide-binding</keyword>
<organism evidence="10 11">
    <name type="scientific">Magnetofaba australis IT-1</name>
    <dbReference type="NCBI Taxonomy" id="1434232"/>
    <lineage>
        <taxon>Bacteria</taxon>
        <taxon>Pseudomonadati</taxon>
        <taxon>Pseudomonadota</taxon>
        <taxon>Magnetococcia</taxon>
        <taxon>Magnetococcales</taxon>
        <taxon>Magnetococcaceae</taxon>
        <taxon>Magnetofaba</taxon>
    </lineage>
</organism>